<gene>
    <name evidence="2" type="ORF">WR25_09098</name>
</gene>
<organism evidence="2 3">
    <name type="scientific">Diploscapter pachys</name>
    <dbReference type="NCBI Taxonomy" id="2018661"/>
    <lineage>
        <taxon>Eukaryota</taxon>
        <taxon>Metazoa</taxon>
        <taxon>Ecdysozoa</taxon>
        <taxon>Nematoda</taxon>
        <taxon>Chromadorea</taxon>
        <taxon>Rhabditida</taxon>
        <taxon>Rhabditina</taxon>
        <taxon>Rhabditomorpha</taxon>
        <taxon>Rhabditoidea</taxon>
        <taxon>Rhabditidae</taxon>
        <taxon>Diploscapter</taxon>
    </lineage>
</organism>
<feature type="transmembrane region" description="Helical" evidence="1">
    <location>
        <begin position="21"/>
        <end position="45"/>
    </location>
</feature>
<evidence type="ECO:0000313" key="2">
    <source>
        <dbReference type="EMBL" id="PAV88081.1"/>
    </source>
</evidence>
<keyword evidence="1" id="KW-0812">Transmembrane</keyword>
<reference evidence="2 3" key="1">
    <citation type="journal article" date="2017" name="Curr. Biol.">
        <title>Genome architecture and evolution of a unichromosomal asexual nematode.</title>
        <authorList>
            <person name="Fradin H."/>
            <person name="Zegar C."/>
            <person name="Gutwein M."/>
            <person name="Lucas J."/>
            <person name="Kovtun M."/>
            <person name="Corcoran D."/>
            <person name="Baugh L.R."/>
            <person name="Kiontke K."/>
            <person name="Gunsalus K."/>
            <person name="Fitch D.H."/>
            <person name="Piano F."/>
        </authorList>
    </citation>
    <scope>NUCLEOTIDE SEQUENCE [LARGE SCALE GENOMIC DNA]</scope>
    <source>
        <strain evidence="2">PF1309</strain>
    </source>
</reference>
<keyword evidence="1" id="KW-0472">Membrane</keyword>
<proteinExistence type="predicted"/>
<accession>A0A2A2LPB6</accession>
<keyword evidence="3" id="KW-1185">Reference proteome</keyword>
<dbReference type="AlphaFoldDB" id="A0A2A2LPB6"/>
<feature type="transmembrane region" description="Helical" evidence="1">
    <location>
        <begin position="104"/>
        <end position="124"/>
    </location>
</feature>
<evidence type="ECO:0000256" key="1">
    <source>
        <dbReference type="SAM" id="Phobius"/>
    </source>
</evidence>
<name>A0A2A2LPB6_9BILA</name>
<feature type="transmembrane region" description="Helical" evidence="1">
    <location>
        <begin position="80"/>
        <end position="98"/>
    </location>
</feature>
<dbReference type="Proteomes" id="UP000218231">
    <property type="component" value="Unassembled WGS sequence"/>
</dbReference>
<sequence>MKVLHQSNGKRYLKFTAKERLVASAYFTMNILLMVASFMTLPAGFSDESKVYGVKILIMNAFVAVYSVIIYINELPFTSFYIEIGRLNCLIFATLYFADTPTQMMNLFIMAMISALMYITNLLFNIRYQLNFSILDEWRE</sequence>
<evidence type="ECO:0000313" key="3">
    <source>
        <dbReference type="Proteomes" id="UP000218231"/>
    </source>
</evidence>
<protein>
    <submittedName>
        <fullName evidence="2">Uncharacterized protein</fullName>
    </submittedName>
</protein>
<feature type="transmembrane region" description="Helical" evidence="1">
    <location>
        <begin position="51"/>
        <end position="73"/>
    </location>
</feature>
<dbReference type="EMBL" id="LIAE01006534">
    <property type="protein sequence ID" value="PAV88081.1"/>
    <property type="molecule type" value="Genomic_DNA"/>
</dbReference>
<comment type="caution">
    <text evidence="2">The sequence shown here is derived from an EMBL/GenBank/DDBJ whole genome shotgun (WGS) entry which is preliminary data.</text>
</comment>
<keyword evidence="1" id="KW-1133">Transmembrane helix</keyword>